<reference evidence="2" key="1">
    <citation type="submission" date="2023-03" db="EMBL/GenBank/DDBJ databases">
        <title>Massive genome expansion in bonnet fungi (Mycena s.s.) driven by repeated elements and novel gene families across ecological guilds.</title>
        <authorList>
            <consortium name="Lawrence Berkeley National Laboratory"/>
            <person name="Harder C.B."/>
            <person name="Miyauchi S."/>
            <person name="Viragh M."/>
            <person name="Kuo A."/>
            <person name="Thoen E."/>
            <person name="Andreopoulos B."/>
            <person name="Lu D."/>
            <person name="Skrede I."/>
            <person name="Drula E."/>
            <person name="Henrissat B."/>
            <person name="Morin E."/>
            <person name="Kohler A."/>
            <person name="Barry K."/>
            <person name="LaButti K."/>
            <person name="Morin E."/>
            <person name="Salamov A."/>
            <person name="Lipzen A."/>
            <person name="Mereny Z."/>
            <person name="Hegedus B."/>
            <person name="Baldrian P."/>
            <person name="Stursova M."/>
            <person name="Weitz H."/>
            <person name="Taylor A."/>
            <person name="Grigoriev I.V."/>
            <person name="Nagy L.G."/>
            <person name="Martin F."/>
            <person name="Kauserud H."/>
        </authorList>
    </citation>
    <scope>NUCLEOTIDE SEQUENCE</scope>
    <source>
        <strain evidence="2">CBHHK188m</strain>
    </source>
</reference>
<proteinExistence type="predicted"/>
<organism evidence="2 3">
    <name type="scientific">Mycena maculata</name>
    <dbReference type="NCBI Taxonomy" id="230809"/>
    <lineage>
        <taxon>Eukaryota</taxon>
        <taxon>Fungi</taxon>
        <taxon>Dikarya</taxon>
        <taxon>Basidiomycota</taxon>
        <taxon>Agaricomycotina</taxon>
        <taxon>Agaricomycetes</taxon>
        <taxon>Agaricomycetidae</taxon>
        <taxon>Agaricales</taxon>
        <taxon>Marasmiineae</taxon>
        <taxon>Mycenaceae</taxon>
        <taxon>Mycena</taxon>
    </lineage>
</organism>
<evidence type="ECO:0000313" key="3">
    <source>
        <dbReference type="Proteomes" id="UP001215280"/>
    </source>
</evidence>
<sequence>MEPSNDPTMHLLETPCLQLMDPSSVGDTPRTALHALDHEPLPDNHWPLLVKTGSAPPLPGRNNAAGRFPRNADLPFPPIYLFYPGFKRTKNARETQDLCGSRTLFPSAFRCPESTRPGEDAPPKYSYCSSGYNEYTLPPYTSSAPRVLEPPGDPFYTGNQKGAGAAFRPLPSGLLPSRLFHGSRARNPANARSVSSVVPSKRARCALDPDDDAGHLRRSTMWNRGEREFTARRKTRAGSAETFCEVADVACTPRRSPESFWSGIRHNLSGMDRSAKLAEPPEFRWGADTAPAAR</sequence>
<dbReference type="EMBL" id="JARJLG010000127">
    <property type="protein sequence ID" value="KAJ7740442.1"/>
    <property type="molecule type" value="Genomic_DNA"/>
</dbReference>
<evidence type="ECO:0000313" key="2">
    <source>
        <dbReference type="EMBL" id="KAJ7740442.1"/>
    </source>
</evidence>
<dbReference type="Proteomes" id="UP001215280">
    <property type="component" value="Unassembled WGS sequence"/>
</dbReference>
<accession>A0AAD7IEY6</accession>
<comment type="caution">
    <text evidence="2">The sequence shown here is derived from an EMBL/GenBank/DDBJ whole genome shotgun (WGS) entry which is preliminary data.</text>
</comment>
<evidence type="ECO:0000256" key="1">
    <source>
        <dbReference type="SAM" id="MobiDB-lite"/>
    </source>
</evidence>
<dbReference type="AlphaFoldDB" id="A0AAD7IEY6"/>
<keyword evidence="3" id="KW-1185">Reference proteome</keyword>
<protein>
    <submittedName>
        <fullName evidence="2">Uncharacterized protein</fullName>
    </submittedName>
</protein>
<name>A0AAD7IEY6_9AGAR</name>
<gene>
    <name evidence="2" type="ORF">DFH07DRAFT_67680</name>
</gene>
<feature type="region of interest" description="Disordered" evidence="1">
    <location>
        <begin position="275"/>
        <end position="294"/>
    </location>
</feature>